<keyword evidence="2" id="KW-1185">Reference proteome</keyword>
<protein>
    <submittedName>
        <fullName evidence="1">Uncharacterized protein</fullName>
    </submittedName>
</protein>
<gene>
    <name evidence="1" type="ORF">Ahy_A08g040812</name>
</gene>
<sequence>MWPTWYSACLKPNPAKRWKATGRPVSTRLRNEMDAVEHTEKRCGLCRGKRHTRRSCVAFTST</sequence>
<evidence type="ECO:0000313" key="1">
    <source>
        <dbReference type="EMBL" id="RYR44487.1"/>
    </source>
</evidence>
<evidence type="ECO:0000313" key="2">
    <source>
        <dbReference type="Proteomes" id="UP000289738"/>
    </source>
</evidence>
<comment type="caution">
    <text evidence="1">The sequence shown here is derived from an EMBL/GenBank/DDBJ whole genome shotgun (WGS) entry which is preliminary data.</text>
</comment>
<organism evidence="1 2">
    <name type="scientific">Arachis hypogaea</name>
    <name type="common">Peanut</name>
    <dbReference type="NCBI Taxonomy" id="3818"/>
    <lineage>
        <taxon>Eukaryota</taxon>
        <taxon>Viridiplantae</taxon>
        <taxon>Streptophyta</taxon>
        <taxon>Embryophyta</taxon>
        <taxon>Tracheophyta</taxon>
        <taxon>Spermatophyta</taxon>
        <taxon>Magnoliopsida</taxon>
        <taxon>eudicotyledons</taxon>
        <taxon>Gunneridae</taxon>
        <taxon>Pentapetalae</taxon>
        <taxon>rosids</taxon>
        <taxon>fabids</taxon>
        <taxon>Fabales</taxon>
        <taxon>Fabaceae</taxon>
        <taxon>Papilionoideae</taxon>
        <taxon>50 kb inversion clade</taxon>
        <taxon>dalbergioids sensu lato</taxon>
        <taxon>Dalbergieae</taxon>
        <taxon>Pterocarpus clade</taxon>
        <taxon>Arachis</taxon>
    </lineage>
</organism>
<proteinExistence type="predicted"/>
<name>A0A445C0P3_ARAHY</name>
<dbReference type="EMBL" id="SDMP01000008">
    <property type="protein sequence ID" value="RYR44487.1"/>
    <property type="molecule type" value="Genomic_DNA"/>
</dbReference>
<dbReference type="AlphaFoldDB" id="A0A445C0P3"/>
<accession>A0A445C0P3</accession>
<reference evidence="1 2" key="1">
    <citation type="submission" date="2019-01" db="EMBL/GenBank/DDBJ databases">
        <title>Sequencing of cultivated peanut Arachis hypogaea provides insights into genome evolution and oil improvement.</title>
        <authorList>
            <person name="Chen X."/>
        </authorList>
    </citation>
    <scope>NUCLEOTIDE SEQUENCE [LARGE SCALE GENOMIC DNA]</scope>
    <source>
        <strain evidence="2">cv. Fuhuasheng</strain>
        <tissue evidence="1">Leaves</tissue>
    </source>
</reference>
<dbReference type="Proteomes" id="UP000289738">
    <property type="component" value="Chromosome A08"/>
</dbReference>